<gene>
    <name evidence="1" type="ORF">GOBAR_AA29509</name>
</gene>
<organism evidence="1 2">
    <name type="scientific">Gossypium barbadense</name>
    <name type="common">Sea Island cotton</name>
    <name type="synonym">Hibiscus barbadensis</name>
    <dbReference type="NCBI Taxonomy" id="3634"/>
    <lineage>
        <taxon>Eukaryota</taxon>
        <taxon>Viridiplantae</taxon>
        <taxon>Streptophyta</taxon>
        <taxon>Embryophyta</taxon>
        <taxon>Tracheophyta</taxon>
        <taxon>Spermatophyta</taxon>
        <taxon>Magnoliopsida</taxon>
        <taxon>eudicotyledons</taxon>
        <taxon>Gunneridae</taxon>
        <taxon>Pentapetalae</taxon>
        <taxon>rosids</taxon>
        <taxon>malvids</taxon>
        <taxon>Malvales</taxon>
        <taxon>Malvaceae</taxon>
        <taxon>Malvoideae</taxon>
        <taxon>Gossypium</taxon>
    </lineage>
</organism>
<sequence>MKQTVLPKNGSRGGRRMNLVLWPALEKGCPKVVHRPVMKSIIVRGAKMEGVGTPPFQWPTPSPYVAGIFRGDGINRQGKNEPVLFPFCWTIGHHQKRGMGLGRTVWGLGVA</sequence>
<dbReference type="AlphaFoldDB" id="A0A2P5WJB7"/>
<protein>
    <submittedName>
        <fullName evidence="1">Uncharacterized protein</fullName>
    </submittedName>
</protein>
<proteinExistence type="predicted"/>
<evidence type="ECO:0000313" key="2">
    <source>
        <dbReference type="Proteomes" id="UP000239757"/>
    </source>
</evidence>
<dbReference type="EMBL" id="KZ667405">
    <property type="protein sequence ID" value="PPR91176.1"/>
    <property type="molecule type" value="Genomic_DNA"/>
</dbReference>
<accession>A0A2P5WJB7</accession>
<dbReference type="Proteomes" id="UP000239757">
    <property type="component" value="Unassembled WGS sequence"/>
</dbReference>
<reference evidence="1 2" key="1">
    <citation type="submission" date="2015-01" db="EMBL/GenBank/DDBJ databases">
        <title>Genome of allotetraploid Gossypium barbadense reveals genomic plasticity and fiber elongation in cotton evolution.</title>
        <authorList>
            <person name="Chen X."/>
            <person name="Liu X."/>
            <person name="Zhao B."/>
            <person name="Zheng H."/>
            <person name="Hu Y."/>
            <person name="Lu G."/>
            <person name="Yang C."/>
            <person name="Chen J."/>
            <person name="Shan C."/>
            <person name="Zhang L."/>
            <person name="Zhou Y."/>
            <person name="Wang L."/>
            <person name="Guo W."/>
            <person name="Bai Y."/>
            <person name="Ruan J."/>
            <person name="Shangguan X."/>
            <person name="Mao Y."/>
            <person name="Jiang J."/>
            <person name="Zhu Y."/>
            <person name="Lei J."/>
            <person name="Kang H."/>
            <person name="Chen S."/>
            <person name="He X."/>
            <person name="Wang R."/>
            <person name="Wang Y."/>
            <person name="Chen J."/>
            <person name="Wang L."/>
            <person name="Yu S."/>
            <person name="Wang B."/>
            <person name="Wei J."/>
            <person name="Song S."/>
            <person name="Lu X."/>
            <person name="Gao Z."/>
            <person name="Gu W."/>
            <person name="Deng X."/>
            <person name="Ma D."/>
            <person name="Wang S."/>
            <person name="Liang W."/>
            <person name="Fang L."/>
            <person name="Cai C."/>
            <person name="Zhu X."/>
            <person name="Zhou B."/>
            <person name="Zhang Y."/>
            <person name="Chen Z."/>
            <person name="Xu S."/>
            <person name="Zhu R."/>
            <person name="Wang S."/>
            <person name="Zhang T."/>
            <person name="Zhao G."/>
        </authorList>
    </citation>
    <scope>NUCLEOTIDE SEQUENCE [LARGE SCALE GENOMIC DNA]</scope>
    <source>
        <strain evidence="2">cv. Xinhai21</strain>
        <tissue evidence="1">Leaf</tissue>
    </source>
</reference>
<name>A0A2P5WJB7_GOSBA</name>
<evidence type="ECO:0000313" key="1">
    <source>
        <dbReference type="EMBL" id="PPR91176.1"/>
    </source>
</evidence>